<evidence type="ECO:0000313" key="5">
    <source>
        <dbReference type="EMBL" id="KAL3701410.1"/>
    </source>
</evidence>
<reference evidence="5 6" key="1">
    <citation type="submission" date="2024-09" db="EMBL/GenBank/DDBJ databases">
        <title>Chromosome-scale assembly of Riccia sorocarpa.</title>
        <authorList>
            <person name="Paukszto L."/>
        </authorList>
    </citation>
    <scope>NUCLEOTIDE SEQUENCE [LARGE SCALE GENOMIC DNA]</scope>
    <source>
        <strain evidence="5">LP-2024</strain>
        <tissue evidence="5">Aerial parts of the thallus</tissue>
    </source>
</reference>
<evidence type="ECO:0000256" key="1">
    <source>
        <dbReference type="ARBA" id="ARBA00010617"/>
    </source>
</evidence>
<dbReference type="EMBL" id="JBJQOH010000001">
    <property type="protein sequence ID" value="KAL3701410.1"/>
    <property type="molecule type" value="Genomic_DNA"/>
</dbReference>
<evidence type="ECO:0000256" key="2">
    <source>
        <dbReference type="ARBA" id="ARBA00022723"/>
    </source>
</evidence>
<dbReference type="Gene3D" id="1.10.630.10">
    <property type="entry name" value="Cytochrome P450"/>
    <property type="match status" value="1"/>
</dbReference>
<evidence type="ECO:0000313" key="6">
    <source>
        <dbReference type="Proteomes" id="UP001633002"/>
    </source>
</evidence>
<evidence type="ECO:0000256" key="4">
    <source>
        <dbReference type="ARBA" id="ARBA00023004"/>
    </source>
</evidence>
<accession>A0ABD3IG50</accession>
<protein>
    <recommendedName>
        <fullName evidence="7">Cytochrome P450</fullName>
    </recommendedName>
</protein>
<name>A0ABD3IG50_9MARC</name>
<gene>
    <name evidence="5" type="ORF">R1sor_019432</name>
</gene>
<comment type="similarity">
    <text evidence="1">Belongs to the cytochrome P450 family.</text>
</comment>
<dbReference type="Proteomes" id="UP001633002">
    <property type="component" value="Unassembled WGS sequence"/>
</dbReference>
<evidence type="ECO:0008006" key="7">
    <source>
        <dbReference type="Google" id="ProtNLM"/>
    </source>
</evidence>
<keyword evidence="2" id="KW-0479">Metal-binding</keyword>
<evidence type="ECO:0000256" key="3">
    <source>
        <dbReference type="ARBA" id="ARBA00023002"/>
    </source>
</evidence>
<dbReference type="GO" id="GO:0046872">
    <property type="term" value="F:metal ion binding"/>
    <property type="evidence" value="ECO:0007669"/>
    <property type="project" value="UniProtKB-KW"/>
</dbReference>
<sequence>MGLCACAWLTADYDTQPKGLRLRLKGEHFHVISHELLRNGIFNAEGDVWIRQRKTASYEFASKVLRDYGCDNFKAHAVSLCRILDQASKDERLVDMMVFTLFWRSLCYC</sequence>
<comment type="caution">
    <text evidence="5">The sequence shown here is derived from an EMBL/GenBank/DDBJ whole genome shotgun (WGS) entry which is preliminary data.</text>
</comment>
<keyword evidence="3" id="KW-0560">Oxidoreductase</keyword>
<dbReference type="GO" id="GO:0016491">
    <property type="term" value="F:oxidoreductase activity"/>
    <property type="evidence" value="ECO:0007669"/>
    <property type="project" value="UniProtKB-KW"/>
</dbReference>
<keyword evidence="6" id="KW-1185">Reference proteome</keyword>
<dbReference type="InterPro" id="IPR036396">
    <property type="entry name" value="Cyt_P450_sf"/>
</dbReference>
<dbReference type="PANTHER" id="PTHR24296">
    <property type="entry name" value="CYTOCHROME P450"/>
    <property type="match status" value="1"/>
</dbReference>
<organism evidence="5 6">
    <name type="scientific">Riccia sorocarpa</name>
    <dbReference type="NCBI Taxonomy" id="122646"/>
    <lineage>
        <taxon>Eukaryota</taxon>
        <taxon>Viridiplantae</taxon>
        <taxon>Streptophyta</taxon>
        <taxon>Embryophyta</taxon>
        <taxon>Marchantiophyta</taxon>
        <taxon>Marchantiopsida</taxon>
        <taxon>Marchantiidae</taxon>
        <taxon>Marchantiales</taxon>
        <taxon>Ricciaceae</taxon>
        <taxon>Riccia</taxon>
    </lineage>
</organism>
<dbReference type="SUPFAM" id="SSF48264">
    <property type="entry name" value="Cytochrome P450"/>
    <property type="match status" value="1"/>
</dbReference>
<proteinExistence type="inferred from homology"/>
<dbReference type="AlphaFoldDB" id="A0ABD3IG50"/>
<keyword evidence="4" id="KW-0408">Iron</keyword>